<accession>A0A7R9WPV7</accession>
<name>A0A7R9WPV7_9STRA</name>
<dbReference type="AlphaFoldDB" id="A0A7R9WPV7"/>
<sequence>MFGSPIPFEVRTGITTKCSGHVLDFTGMEICLNRDIGFFVPVIPSIDVDIGHNARVRDIHIDGDAKELKISTSVTITPANTIQVGGYSQSNEAFAARFSVDVGRWFTNLGNWTGPRV</sequence>
<protein>
    <submittedName>
        <fullName evidence="1">Uncharacterized protein</fullName>
    </submittedName>
</protein>
<evidence type="ECO:0000313" key="1">
    <source>
        <dbReference type="EMBL" id="CAD8331563.1"/>
    </source>
</evidence>
<proteinExistence type="predicted"/>
<gene>
    <name evidence="1" type="ORF">CAUS1442_LOCUS3662</name>
</gene>
<dbReference type="EMBL" id="HBEF01005920">
    <property type="protein sequence ID" value="CAD8331563.1"/>
    <property type="molecule type" value="Transcribed_RNA"/>
</dbReference>
<reference evidence="1" key="1">
    <citation type="submission" date="2021-01" db="EMBL/GenBank/DDBJ databases">
        <authorList>
            <person name="Corre E."/>
            <person name="Pelletier E."/>
            <person name="Niang G."/>
            <person name="Scheremetjew M."/>
            <person name="Finn R."/>
            <person name="Kale V."/>
            <person name="Holt S."/>
            <person name="Cochrane G."/>
            <person name="Meng A."/>
            <person name="Brown T."/>
            <person name="Cohen L."/>
        </authorList>
    </citation>
    <scope>NUCLEOTIDE SEQUENCE</scope>
    <source>
        <strain evidence="1">CCMP3328</strain>
    </source>
</reference>
<organism evidence="1">
    <name type="scientific">Craspedostauros australis</name>
    <dbReference type="NCBI Taxonomy" id="1486917"/>
    <lineage>
        <taxon>Eukaryota</taxon>
        <taxon>Sar</taxon>
        <taxon>Stramenopiles</taxon>
        <taxon>Ochrophyta</taxon>
        <taxon>Bacillariophyta</taxon>
        <taxon>Bacillariophyceae</taxon>
        <taxon>Bacillariophycidae</taxon>
        <taxon>Naviculales</taxon>
        <taxon>Naviculaceae</taxon>
        <taxon>Craspedostauros</taxon>
    </lineage>
</organism>